<evidence type="ECO:0000256" key="7">
    <source>
        <dbReference type="ARBA" id="ARBA00025046"/>
    </source>
</evidence>
<dbReference type="InterPro" id="IPR036704">
    <property type="entry name" value="RraA/RraA-like_sf"/>
</dbReference>
<name>A0ABN8XF65_9GAMM</name>
<dbReference type="CDD" id="cd16841">
    <property type="entry name" value="RraA_family"/>
    <property type="match status" value="1"/>
</dbReference>
<comment type="subunit">
    <text evidence="4 9">Homotrimer.</text>
</comment>
<comment type="cofactor">
    <cofactor evidence="2 9">
        <name>a divalent metal cation</name>
        <dbReference type="ChEBI" id="CHEBI:60240"/>
    </cofactor>
</comment>
<dbReference type="EC" id="4.1.1.112" evidence="9"/>
<dbReference type="InterPro" id="IPR005493">
    <property type="entry name" value="RraA/RraA-like"/>
</dbReference>
<dbReference type="Proteomes" id="UP001162030">
    <property type="component" value="Chromosome"/>
</dbReference>
<dbReference type="GO" id="GO:0047443">
    <property type="term" value="F:4-hydroxy-4-methyl-2-oxoglutarate aldolase activity"/>
    <property type="evidence" value="ECO:0007669"/>
    <property type="project" value="UniProtKB-EC"/>
</dbReference>
<dbReference type="Pfam" id="PF03737">
    <property type="entry name" value="RraA-like"/>
    <property type="match status" value="1"/>
</dbReference>
<comment type="catalytic activity">
    <reaction evidence="8 9">
        <text>oxaloacetate + H(+) = pyruvate + CO2</text>
        <dbReference type="Rhea" id="RHEA:15641"/>
        <dbReference type="ChEBI" id="CHEBI:15361"/>
        <dbReference type="ChEBI" id="CHEBI:15378"/>
        <dbReference type="ChEBI" id="CHEBI:16452"/>
        <dbReference type="ChEBI" id="CHEBI:16526"/>
        <dbReference type="EC" id="4.1.1.112"/>
    </reaction>
</comment>
<dbReference type="RefSeq" id="WP_026608760.1">
    <property type="nucleotide sequence ID" value="NZ_OX458333.1"/>
</dbReference>
<keyword evidence="5 9" id="KW-0479">Metal-binding</keyword>
<dbReference type="InterPro" id="IPR010203">
    <property type="entry name" value="RraA"/>
</dbReference>
<evidence type="ECO:0000256" key="6">
    <source>
        <dbReference type="ARBA" id="ARBA00023239"/>
    </source>
</evidence>
<sequence length="161" mass="17759">MTFTTPDLCDRYSDTHHLQIAEPIFRPFGGKSAFSGRVTTLKVFEDNVLLRTVLEEKVENRVLVVDGGGSHRCALLGGNLAKLACDNGWQGIIVYGCIRDSVEINRLPIGIRALHTHPLKSHKKGGGDRDILVTFAGINFRTGYYVYADEDGIVVSENELV</sequence>
<dbReference type="NCBIfam" id="TIGR01935">
    <property type="entry name" value="NOT-MenG"/>
    <property type="match status" value="1"/>
</dbReference>
<dbReference type="NCBIfam" id="NF006875">
    <property type="entry name" value="PRK09372.1"/>
    <property type="match status" value="1"/>
</dbReference>
<evidence type="ECO:0000256" key="3">
    <source>
        <dbReference type="ARBA" id="ARBA00008621"/>
    </source>
</evidence>
<dbReference type="EC" id="4.1.3.17" evidence="9"/>
<dbReference type="PANTHER" id="PTHR33254:SF4">
    <property type="entry name" value="4-HYDROXY-4-METHYL-2-OXOGLUTARATE ALDOLASE 3-RELATED"/>
    <property type="match status" value="1"/>
</dbReference>
<dbReference type="GO" id="GO:0008948">
    <property type="term" value="F:oxaloacetate decarboxylase activity"/>
    <property type="evidence" value="ECO:0007669"/>
    <property type="project" value="UniProtKB-EC"/>
</dbReference>
<dbReference type="PANTHER" id="PTHR33254">
    <property type="entry name" value="4-HYDROXY-4-METHYL-2-OXOGLUTARATE ALDOLASE 3-RELATED"/>
    <property type="match status" value="1"/>
</dbReference>
<keyword evidence="11" id="KW-1185">Reference proteome</keyword>
<dbReference type="SUPFAM" id="SSF89562">
    <property type="entry name" value="RraA-like"/>
    <property type="match status" value="1"/>
</dbReference>
<evidence type="ECO:0000256" key="8">
    <source>
        <dbReference type="ARBA" id="ARBA00047973"/>
    </source>
</evidence>
<comment type="catalytic activity">
    <reaction evidence="1 9">
        <text>4-hydroxy-4-methyl-2-oxoglutarate = 2 pyruvate</text>
        <dbReference type="Rhea" id="RHEA:22748"/>
        <dbReference type="ChEBI" id="CHEBI:15361"/>
        <dbReference type="ChEBI" id="CHEBI:58276"/>
        <dbReference type="EC" id="4.1.3.17"/>
    </reaction>
</comment>
<proteinExistence type="inferred from homology"/>
<evidence type="ECO:0000256" key="4">
    <source>
        <dbReference type="ARBA" id="ARBA00011233"/>
    </source>
</evidence>
<reference evidence="10 11" key="1">
    <citation type="submission" date="2023-03" db="EMBL/GenBank/DDBJ databases">
        <authorList>
            <person name="Pearce D."/>
        </authorList>
    </citation>
    <scope>NUCLEOTIDE SEQUENCE [LARGE SCALE GENOMIC DNA]</scope>
    <source>
        <strain evidence="10">Msz</strain>
    </source>
</reference>
<dbReference type="Gene3D" id="3.50.30.40">
    <property type="entry name" value="Ribonuclease E inhibitor RraA/RraA-like"/>
    <property type="match status" value="1"/>
</dbReference>
<organism evidence="10 11">
    <name type="scientific">Methylocaldum szegediense</name>
    <dbReference type="NCBI Taxonomy" id="73780"/>
    <lineage>
        <taxon>Bacteria</taxon>
        <taxon>Pseudomonadati</taxon>
        <taxon>Pseudomonadota</taxon>
        <taxon>Gammaproteobacteria</taxon>
        <taxon>Methylococcales</taxon>
        <taxon>Methylococcaceae</taxon>
        <taxon>Methylocaldum</taxon>
    </lineage>
</organism>
<accession>A0ABN8XF65</accession>
<gene>
    <name evidence="10" type="ORF">MSZNOR_4935</name>
</gene>
<evidence type="ECO:0000256" key="1">
    <source>
        <dbReference type="ARBA" id="ARBA00001342"/>
    </source>
</evidence>
<evidence type="ECO:0000256" key="2">
    <source>
        <dbReference type="ARBA" id="ARBA00001968"/>
    </source>
</evidence>
<comment type="similarity">
    <text evidence="3 9">Belongs to the class II aldolase/RraA-like family.</text>
</comment>
<evidence type="ECO:0000313" key="11">
    <source>
        <dbReference type="Proteomes" id="UP001162030"/>
    </source>
</evidence>
<comment type="function">
    <text evidence="7 9">Catalyzes the aldol cleavage of 4-hydroxy-4-methyl-2-oxoglutarate (HMG) into 2 molecules of pyruvate. Also contains a secondary oxaloacetate (OAA) decarboxylase activity due to the common pyruvate enolate transition state formed following C-C bond cleavage in the retro-aldol and decarboxylation reactions.</text>
</comment>
<evidence type="ECO:0000256" key="5">
    <source>
        <dbReference type="ARBA" id="ARBA00022723"/>
    </source>
</evidence>
<evidence type="ECO:0000256" key="9">
    <source>
        <dbReference type="RuleBase" id="RU004338"/>
    </source>
</evidence>
<dbReference type="EMBL" id="OX458333">
    <property type="protein sequence ID" value="CAI8973201.1"/>
    <property type="molecule type" value="Genomic_DNA"/>
</dbReference>
<evidence type="ECO:0000313" key="10">
    <source>
        <dbReference type="EMBL" id="CAI8973201.1"/>
    </source>
</evidence>
<protein>
    <recommendedName>
        <fullName evidence="9">4-hydroxy-4-methyl-2-oxoglutarate aldolase</fullName>
        <shortName evidence="9">HMG aldolase</shortName>
        <ecNumber evidence="9">4.1.1.112</ecNumber>
        <ecNumber evidence="9">4.1.3.17</ecNumber>
    </recommendedName>
    <alternativeName>
        <fullName evidence="9">Oxaloacetate decarboxylase</fullName>
    </alternativeName>
</protein>
<keyword evidence="6 9" id="KW-0456">Lyase</keyword>